<gene>
    <name evidence="1" type="ORF">L1987_28397</name>
</gene>
<sequence>MEPSDPPFRSFYKKLFDNHSINAPSAKCNEIHETKECEFELPLIDLSRLNDQDGEDCKREIAEAAQEWGFFQVVNHGVSWEILEKMRCEQMKLFKKPFEEKVSGLREFDFLAGSYRWGTPSATCLRQLAWTEAFHVPLTEISSSMGGNLLGNPKFLSIGVSPSFPSSSGIVPSPPAFPSSSSAVFRITDMIGLASDEGGNGHLNILLGVPVGDGHAVTASGHRICHGPETTRVSLPEAPTRDGGFRWWVLAPAVEWGLLPASFLSPLLQQCPISSAKDCFRMVSLEHDEDL</sequence>
<organism evidence="1 2">
    <name type="scientific">Smallanthus sonchifolius</name>
    <dbReference type="NCBI Taxonomy" id="185202"/>
    <lineage>
        <taxon>Eukaryota</taxon>
        <taxon>Viridiplantae</taxon>
        <taxon>Streptophyta</taxon>
        <taxon>Embryophyta</taxon>
        <taxon>Tracheophyta</taxon>
        <taxon>Spermatophyta</taxon>
        <taxon>Magnoliopsida</taxon>
        <taxon>eudicotyledons</taxon>
        <taxon>Gunneridae</taxon>
        <taxon>Pentapetalae</taxon>
        <taxon>asterids</taxon>
        <taxon>campanulids</taxon>
        <taxon>Asterales</taxon>
        <taxon>Asteraceae</taxon>
        <taxon>Asteroideae</taxon>
        <taxon>Heliantheae alliance</taxon>
        <taxon>Millerieae</taxon>
        <taxon>Smallanthus</taxon>
    </lineage>
</organism>
<dbReference type="EMBL" id="CM042027">
    <property type="protein sequence ID" value="KAI3800310.1"/>
    <property type="molecule type" value="Genomic_DNA"/>
</dbReference>
<comment type="caution">
    <text evidence="1">The sequence shown here is derived from an EMBL/GenBank/DDBJ whole genome shotgun (WGS) entry which is preliminary data.</text>
</comment>
<protein>
    <submittedName>
        <fullName evidence="1">Uncharacterized protein</fullName>
    </submittedName>
</protein>
<proteinExistence type="predicted"/>
<evidence type="ECO:0000313" key="1">
    <source>
        <dbReference type="EMBL" id="KAI3800310.1"/>
    </source>
</evidence>
<name>A0ACB9HX37_9ASTR</name>
<dbReference type="Proteomes" id="UP001056120">
    <property type="component" value="Linkage Group LG10"/>
</dbReference>
<evidence type="ECO:0000313" key="2">
    <source>
        <dbReference type="Proteomes" id="UP001056120"/>
    </source>
</evidence>
<accession>A0ACB9HX37</accession>
<reference evidence="1 2" key="2">
    <citation type="journal article" date="2022" name="Mol. Ecol. Resour.">
        <title>The genomes of chicory, endive, great burdock and yacon provide insights into Asteraceae paleo-polyploidization history and plant inulin production.</title>
        <authorList>
            <person name="Fan W."/>
            <person name="Wang S."/>
            <person name="Wang H."/>
            <person name="Wang A."/>
            <person name="Jiang F."/>
            <person name="Liu H."/>
            <person name="Zhao H."/>
            <person name="Xu D."/>
            <person name="Zhang Y."/>
        </authorList>
    </citation>
    <scope>NUCLEOTIDE SEQUENCE [LARGE SCALE GENOMIC DNA]</scope>
    <source>
        <strain evidence="2">cv. Yunnan</strain>
        <tissue evidence="1">Leaves</tissue>
    </source>
</reference>
<reference evidence="2" key="1">
    <citation type="journal article" date="2022" name="Mol. Ecol. Resour.">
        <title>The genomes of chicory, endive, great burdock and yacon provide insights into Asteraceae palaeo-polyploidization history and plant inulin production.</title>
        <authorList>
            <person name="Fan W."/>
            <person name="Wang S."/>
            <person name="Wang H."/>
            <person name="Wang A."/>
            <person name="Jiang F."/>
            <person name="Liu H."/>
            <person name="Zhao H."/>
            <person name="Xu D."/>
            <person name="Zhang Y."/>
        </authorList>
    </citation>
    <scope>NUCLEOTIDE SEQUENCE [LARGE SCALE GENOMIC DNA]</scope>
    <source>
        <strain evidence="2">cv. Yunnan</strain>
    </source>
</reference>
<keyword evidence="2" id="KW-1185">Reference proteome</keyword>